<organism evidence="4 5">
    <name type="scientific">Microbacterium limosum</name>
    <dbReference type="NCBI Taxonomy" id="3079935"/>
    <lineage>
        <taxon>Bacteria</taxon>
        <taxon>Bacillati</taxon>
        <taxon>Actinomycetota</taxon>
        <taxon>Actinomycetes</taxon>
        <taxon>Micrococcales</taxon>
        <taxon>Microbacteriaceae</taxon>
        <taxon>Microbacterium</taxon>
    </lineage>
</organism>
<keyword evidence="2" id="KW-1133">Transmembrane helix</keyword>
<name>A0AAU0MGN6_9MICO</name>
<feature type="transmembrane region" description="Helical" evidence="2">
    <location>
        <begin position="285"/>
        <end position="306"/>
    </location>
</feature>
<evidence type="ECO:0000256" key="3">
    <source>
        <dbReference type="SAM" id="SignalP"/>
    </source>
</evidence>
<keyword evidence="2" id="KW-0472">Membrane</keyword>
<evidence type="ECO:0000313" key="5">
    <source>
        <dbReference type="Proteomes" id="UP001329313"/>
    </source>
</evidence>
<sequence length="333" mass="31626">MDVAETTGDGRWRRLALLCLGGAALGTALAFLIPAAAQADEGDDGSGLLGVVSQTVDAVEHTLGGVVGAADPAVTSVVETVAPSAPAPPAHDVAPAPPPPSPATAVGSVAHGLASTVDTAVGGVVETVGDAAASAPVAAVVEPADELVASAPVLSHLSSALGLPSALGALAASLDDTLAAVVGTPGADAGLAIPLPEALHPAPTRDAPWVNAPVGSLLNEPGPGDTAGNVALAPAAAVTPLASSASAPSLIAGSAASGPRHGAAAPTDPLFLAWSLMIAPASSGAAVGGAGFALVGALLGAVLIPAPRRGGRALRAPRRAPLPPTFATDVTPD</sequence>
<keyword evidence="3" id="KW-0732">Signal</keyword>
<feature type="region of interest" description="Disordered" evidence="1">
    <location>
        <begin position="83"/>
        <end position="107"/>
    </location>
</feature>
<dbReference type="AlphaFoldDB" id="A0AAU0MGN6"/>
<evidence type="ECO:0000256" key="2">
    <source>
        <dbReference type="SAM" id="Phobius"/>
    </source>
</evidence>
<gene>
    <name evidence="4" type="ORF">RYJ27_13365</name>
</gene>
<dbReference type="EMBL" id="CP137080">
    <property type="protein sequence ID" value="WOQ69651.1"/>
    <property type="molecule type" value="Genomic_DNA"/>
</dbReference>
<feature type="compositionally biased region" description="Pro residues" evidence="1">
    <location>
        <begin position="85"/>
        <end position="102"/>
    </location>
</feature>
<dbReference type="Proteomes" id="UP001329313">
    <property type="component" value="Chromosome"/>
</dbReference>
<protein>
    <submittedName>
        <fullName evidence="4">Uncharacterized protein</fullName>
    </submittedName>
</protein>
<feature type="signal peptide" evidence="3">
    <location>
        <begin position="1"/>
        <end position="39"/>
    </location>
</feature>
<feature type="chain" id="PRO_5043513057" evidence="3">
    <location>
        <begin position="40"/>
        <end position="333"/>
    </location>
</feature>
<accession>A0AAU0MGN6</accession>
<proteinExistence type="predicted"/>
<evidence type="ECO:0000313" key="4">
    <source>
        <dbReference type="EMBL" id="WOQ69651.1"/>
    </source>
</evidence>
<dbReference type="RefSeq" id="WP_330170746.1">
    <property type="nucleotide sequence ID" value="NZ_CP137080.1"/>
</dbReference>
<feature type="region of interest" description="Disordered" evidence="1">
    <location>
        <begin position="314"/>
        <end position="333"/>
    </location>
</feature>
<keyword evidence="5" id="KW-1185">Reference proteome</keyword>
<evidence type="ECO:0000256" key="1">
    <source>
        <dbReference type="SAM" id="MobiDB-lite"/>
    </source>
</evidence>
<dbReference type="KEGG" id="mliy:RYJ27_13365"/>
<reference evidence="4 5" key="1">
    <citation type="submission" date="2023-10" db="EMBL/GenBank/DDBJ databases">
        <title>Y20.</title>
        <authorList>
            <person name="Zhang G."/>
            <person name="Ding Y."/>
        </authorList>
    </citation>
    <scope>NUCLEOTIDE SEQUENCE [LARGE SCALE GENOMIC DNA]</scope>
    <source>
        <strain evidence="4 5">Y20</strain>
    </source>
</reference>
<keyword evidence="2" id="KW-0812">Transmembrane</keyword>